<comment type="subcellular location">
    <subcellularLocation>
        <location evidence="1">Nucleus</location>
    </subcellularLocation>
</comment>
<proteinExistence type="predicted"/>
<dbReference type="PANTHER" id="PTHR24406">
    <property type="entry name" value="TRANSCRIPTIONAL REPRESSOR CTCFL-RELATED"/>
    <property type="match status" value="1"/>
</dbReference>
<evidence type="ECO:0000256" key="5">
    <source>
        <dbReference type="ARBA" id="ARBA00022833"/>
    </source>
</evidence>
<evidence type="ECO:0000313" key="9">
    <source>
        <dbReference type="EMBL" id="KAJ1529454.1"/>
    </source>
</evidence>
<dbReference type="PROSITE" id="PS00028">
    <property type="entry name" value="ZINC_FINGER_C2H2_1"/>
    <property type="match status" value="1"/>
</dbReference>
<evidence type="ECO:0000256" key="1">
    <source>
        <dbReference type="ARBA" id="ARBA00004123"/>
    </source>
</evidence>
<feature type="domain" description="C2H2-type" evidence="8">
    <location>
        <begin position="161"/>
        <end position="188"/>
    </location>
</feature>
<keyword evidence="6" id="KW-0539">Nucleus</keyword>
<dbReference type="InterPro" id="IPR036236">
    <property type="entry name" value="Znf_C2H2_sf"/>
</dbReference>
<dbReference type="EMBL" id="JAPTSV010000003">
    <property type="protein sequence ID" value="KAJ1529454.1"/>
    <property type="molecule type" value="Genomic_DNA"/>
</dbReference>
<comment type="caution">
    <text evidence="9">The sequence shown here is derived from an EMBL/GenBank/DDBJ whole genome shotgun (WGS) entry which is preliminary data.</text>
</comment>
<dbReference type="Gene3D" id="3.30.160.60">
    <property type="entry name" value="Classic Zinc Finger"/>
    <property type="match status" value="2"/>
</dbReference>
<evidence type="ECO:0000256" key="6">
    <source>
        <dbReference type="ARBA" id="ARBA00023242"/>
    </source>
</evidence>
<keyword evidence="3" id="KW-0677">Repeat</keyword>
<dbReference type="SUPFAM" id="SSF57667">
    <property type="entry name" value="beta-beta-alpha zinc fingers"/>
    <property type="match status" value="2"/>
</dbReference>
<dbReference type="GO" id="GO:0005634">
    <property type="term" value="C:nucleus"/>
    <property type="evidence" value="ECO:0007669"/>
    <property type="project" value="UniProtKB-SubCell"/>
</dbReference>
<sequence length="224" mass="25641">MSKYERFYWLPPSSWVQEVALQRAWLSKRRPSAGAGPAGPTHHHVRDNYACSRCGRSYKFLPSLRNHQKLECGMEPQFACPHCIYRAKRKHHLDSHLRTQHPYQDRESEPRAVSMRVPILALSPAALLASALDGAANTPRSLSPGSFRFMGVDGGGHDRPFRCERCGKQYQWLTSLKGHLRNECGKEPQIACQYCPLRFKLRGNYKRHLRMRHNVVANLPKGCP</sequence>
<dbReference type="InterPro" id="IPR013087">
    <property type="entry name" value="Znf_C2H2_type"/>
</dbReference>
<evidence type="ECO:0000256" key="7">
    <source>
        <dbReference type="PROSITE-ProRule" id="PRU00042"/>
    </source>
</evidence>
<dbReference type="PROSITE" id="PS50157">
    <property type="entry name" value="ZINC_FINGER_C2H2_2"/>
    <property type="match status" value="2"/>
</dbReference>
<dbReference type="GO" id="GO:0008270">
    <property type="term" value="F:zinc ion binding"/>
    <property type="evidence" value="ECO:0007669"/>
    <property type="project" value="UniProtKB-KW"/>
</dbReference>
<keyword evidence="10" id="KW-1185">Reference proteome</keyword>
<keyword evidence="2" id="KW-0479">Metal-binding</keyword>
<dbReference type="InterPro" id="IPR050888">
    <property type="entry name" value="ZnF_C2H2-type_TF"/>
</dbReference>
<dbReference type="Pfam" id="PF00096">
    <property type="entry name" value="zf-C2H2"/>
    <property type="match status" value="2"/>
</dbReference>
<accession>A0AAV7XTD8</accession>
<evidence type="ECO:0000256" key="4">
    <source>
        <dbReference type="ARBA" id="ARBA00022771"/>
    </source>
</evidence>
<evidence type="ECO:0000313" key="10">
    <source>
        <dbReference type="Proteomes" id="UP001075354"/>
    </source>
</evidence>
<evidence type="ECO:0000259" key="8">
    <source>
        <dbReference type="PROSITE" id="PS50157"/>
    </source>
</evidence>
<gene>
    <name evidence="9" type="ORF">ONE63_006231</name>
</gene>
<dbReference type="SMART" id="SM00355">
    <property type="entry name" value="ZnF_C2H2"/>
    <property type="match status" value="4"/>
</dbReference>
<organism evidence="9 10">
    <name type="scientific">Megalurothrips usitatus</name>
    <name type="common">bean blossom thrips</name>
    <dbReference type="NCBI Taxonomy" id="439358"/>
    <lineage>
        <taxon>Eukaryota</taxon>
        <taxon>Metazoa</taxon>
        <taxon>Ecdysozoa</taxon>
        <taxon>Arthropoda</taxon>
        <taxon>Hexapoda</taxon>
        <taxon>Insecta</taxon>
        <taxon>Pterygota</taxon>
        <taxon>Neoptera</taxon>
        <taxon>Paraneoptera</taxon>
        <taxon>Thysanoptera</taxon>
        <taxon>Terebrantia</taxon>
        <taxon>Thripoidea</taxon>
        <taxon>Thripidae</taxon>
        <taxon>Megalurothrips</taxon>
    </lineage>
</organism>
<dbReference type="Proteomes" id="UP001075354">
    <property type="component" value="Chromosome 3"/>
</dbReference>
<evidence type="ECO:0000256" key="2">
    <source>
        <dbReference type="ARBA" id="ARBA00022723"/>
    </source>
</evidence>
<name>A0AAV7XTD8_9NEOP</name>
<protein>
    <recommendedName>
        <fullName evidence="8">C2H2-type domain-containing protein</fullName>
    </recommendedName>
</protein>
<evidence type="ECO:0000256" key="3">
    <source>
        <dbReference type="ARBA" id="ARBA00022737"/>
    </source>
</evidence>
<keyword evidence="5" id="KW-0862">Zinc</keyword>
<feature type="domain" description="C2H2-type" evidence="8">
    <location>
        <begin position="49"/>
        <end position="76"/>
    </location>
</feature>
<reference evidence="9" key="1">
    <citation type="submission" date="2022-12" db="EMBL/GenBank/DDBJ databases">
        <title>Chromosome-level genome assembly of the bean flower thrips Megalurothrips usitatus.</title>
        <authorList>
            <person name="Ma L."/>
            <person name="Liu Q."/>
            <person name="Li H."/>
            <person name="Cai W."/>
        </authorList>
    </citation>
    <scope>NUCLEOTIDE SEQUENCE</scope>
    <source>
        <strain evidence="9">Cailab_2022a</strain>
    </source>
</reference>
<keyword evidence="4 7" id="KW-0863">Zinc-finger</keyword>
<dbReference type="AlphaFoldDB" id="A0AAV7XTD8"/>